<proteinExistence type="predicted"/>
<dbReference type="KEGG" id="aol:S58_54380"/>
<keyword evidence="2" id="KW-1185">Reference proteome</keyword>
<dbReference type="GeneID" id="301819188"/>
<dbReference type="Proteomes" id="UP000011841">
    <property type="component" value="Chromosome"/>
</dbReference>
<dbReference type="PATRIC" id="fig|1245469.3.peg.5565"/>
<dbReference type="AlphaFoldDB" id="M4ZD47"/>
<evidence type="ECO:0000313" key="1">
    <source>
        <dbReference type="EMBL" id="BAM91416.1"/>
    </source>
</evidence>
<dbReference type="RefSeq" id="WP_015668504.1">
    <property type="nucleotide sequence ID" value="NC_020453.1"/>
</dbReference>
<accession>M4ZD47</accession>
<protein>
    <submittedName>
        <fullName evidence="1">Uncharacterized protein</fullName>
    </submittedName>
</protein>
<sequence>MADIIAFPARDSLRIIGAQAESPHDAVVPSQLRRLRRELEVWRQAVDNLDRCIRSDPSLASLAPECDKIRDLISATAAKLESPL</sequence>
<evidence type="ECO:0000313" key="2">
    <source>
        <dbReference type="Proteomes" id="UP000011841"/>
    </source>
</evidence>
<reference evidence="1 2" key="1">
    <citation type="journal article" date="2013" name="Appl. Environ. Microbiol.">
        <title>Genome analysis suggests that the soil oligotrophic bacterium Agromonas oligotrophica (Bradyrhizobium oligotrophicum) is a nitrogen-fixing symbiont of Aeschynomene indica.</title>
        <authorList>
            <person name="Okubo T."/>
            <person name="Fukushima S."/>
            <person name="Itakura M."/>
            <person name="Oshima K."/>
            <person name="Longtonglang A."/>
            <person name="Teaumroong N."/>
            <person name="Mitsui H."/>
            <person name="Hattori M."/>
            <person name="Hattori R."/>
            <person name="Hattori T."/>
            <person name="Minamisawa K."/>
        </authorList>
    </citation>
    <scope>NUCLEOTIDE SEQUENCE [LARGE SCALE GENOMIC DNA]</scope>
    <source>
        <strain evidence="1 2">S58</strain>
    </source>
</reference>
<gene>
    <name evidence="1" type="ORF">S58_54380</name>
</gene>
<name>M4ZD47_9BRAD</name>
<dbReference type="HOGENOM" id="CLU_2521091_0_0_5"/>
<organism evidence="1 2">
    <name type="scientific">Bradyrhizobium oligotrophicum S58</name>
    <dbReference type="NCBI Taxonomy" id="1245469"/>
    <lineage>
        <taxon>Bacteria</taxon>
        <taxon>Pseudomonadati</taxon>
        <taxon>Pseudomonadota</taxon>
        <taxon>Alphaproteobacteria</taxon>
        <taxon>Hyphomicrobiales</taxon>
        <taxon>Nitrobacteraceae</taxon>
        <taxon>Bradyrhizobium</taxon>
    </lineage>
</organism>
<dbReference type="EMBL" id="AP012603">
    <property type="protein sequence ID" value="BAM91416.1"/>
    <property type="molecule type" value="Genomic_DNA"/>
</dbReference>